<gene>
    <name evidence="8" type="primary">PLEST001071</name>
    <name evidence="8" type="ORF">PLESTB_000109100</name>
</gene>
<comment type="similarity">
    <text evidence="1">Belongs to the class IV-like SAM-binding methyltransferase superfamily. RNA methyltransferase TrmH family.</text>
</comment>
<dbReference type="InterPro" id="IPR029026">
    <property type="entry name" value="tRNA_m1G_MTases_N"/>
</dbReference>
<dbReference type="Proteomes" id="UP001165080">
    <property type="component" value="Unassembled WGS sequence"/>
</dbReference>
<keyword evidence="4" id="KW-0949">S-adenosyl-L-methionine</keyword>
<feature type="region of interest" description="Disordered" evidence="6">
    <location>
        <begin position="35"/>
        <end position="97"/>
    </location>
</feature>
<dbReference type="EMBL" id="BRXU01000001">
    <property type="protein sequence ID" value="GLC48541.1"/>
    <property type="molecule type" value="Genomic_DNA"/>
</dbReference>
<dbReference type="SUPFAM" id="SSF75217">
    <property type="entry name" value="alpha/beta knot"/>
    <property type="match status" value="2"/>
</dbReference>
<comment type="caution">
    <text evidence="8">The sequence shown here is derived from an EMBL/GenBank/DDBJ whole genome shotgun (WGS) entry which is preliminary data.</text>
</comment>
<evidence type="ECO:0000313" key="9">
    <source>
        <dbReference type="Proteomes" id="UP001165080"/>
    </source>
</evidence>
<reference evidence="8 9" key="1">
    <citation type="journal article" date="2023" name="Commun. Biol.">
        <title>Reorganization of the ancestral sex-determining regions during the evolution of trioecy in Pleodorina starrii.</title>
        <authorList>
            <person name="Takahashi K."/>
            <person name="Suzuki S."/>
            <person name="Kawai-Toyooka H."/>
            <person name="Yamamoto K."/>
            <person name="Hamaji T."/>
            <person name="Ootsuki R."/>
            <person name="Yamaguchi H."/>
            <person name="Kawachi M."/>
            <person name="Higashiyama T."/>
            <person name="Nozaki H."/>
        </authorList>
    </citation>
    <scope>NUCLEOTIDE SEQUENCE [LARGE SCALE GENOMIC DNA]</scope>
    <source>
        <strain evidence="8 9">NIES-4479</strain>
    </source>
</reference>
<dbReference type="PANTHER" id="PTHR42786:SF2">
    <property type="entry name" value="TRNA (CYTIDINE_URIDINE-2'-O-)-METHYLTRANSFERASE TRMJ"/>
    <property type="match status" value="1"/>
</dbReference>
<sequence>MLATPFSVRPPALVPLPTATRPRCRTAFSCLRSAPRPPRTRLRALPAAAPRHDPATPGPASPCVPRDSYIPDDTDAAHDNNHATATPTAASTGPVDTNRRRLDLLALDVEYTHVQLPGGGGRRSLATWVCLVDRFGGVPLKTHISLPLEETGGNGAGAGGPAAGRDGTLPAGTRVVGGVPRSALVGAPPLERVRASLLDLLRSGGCRVLVGHGLTKDLRALGVGERATATLRRRHGVKLYDTMSYGKFRGRGGTARPLARLASELLDGRVIQAGGSGRHDPEEDARAVLDLYVRYVDYSYMVEYETARLLEEHRRRSAAADEAEMEVEEEEEEEGGAQEVAEVADVGPPKAASTPGSPLKLPTYGVYTEEQYQAQRQSEERARWAAGVRTLTGNQSQVAWEGSQLDPPALLSGVTVVIISPRKPVSVGTVARACGSFECEDLRIVMPRQESYITRRHAKSASKGAQYILYRAGHYDSIAEATADCDVRIAFTRWAQASSPHVYKVDINGLTSHPAVQRVITQPLQPAASAAAAASSRPPSAPWSEAAAAAAAAAEARLASPPDSSSSAAASVVAASSSEGSGEDDEEEGGGGEERRRWRLQREGSEGEGRSSGAAGTSAPQHQTNHHQQQQQQQQQDKQQEHQDQGQRPVAEGDNGGSACSSSGGGGGDRPTGRPPRVALVFGREELGMSDEEVDSCEVCCSIPIGRLQESLSLSHAVSIALCGLYQARLQHLAAAGGAAAAGGEPGAAAADGTVGQAAAAAAGGAGGGGDPSPVSYKVDASTGAVRAAPAAATAAAAAV</sequence>
<dbReference type="GO" id="GO:0005829">
    <property type="term" value="C:cytosol"/>
    <property type="evidence" value="ECO:0007669"/>
    <property type="project" value="TreeGrafter"/>
</dbReference>
<dbReference type="InterPro" id="IPR013520">
    <property type="entry name" value="Ribonucl_H"/>
</dbReference>
<evidence type="ECO:0000256" key="2">
    <source>
        <dbReference type="ARBA" id="ARBA00022603"/>
    </source>
</evidence>
<evidence type="ECO:0000256" key="4">
    <source>
        <dbReference type="ARBA" id="ARBA00022691"/>
    </source>
</evidence>
<dbReference type="InterPro" id="IPR036397">
    <property type="entry name" value="RNaseH_sf"/>
</dbReference>
<dbReference type="InterPro" id="IPR001537">
    <property type="entry name" value="SpoU_MeTrfase"/>
</dbReference>
<accession>A0A9W6EXZ4</accession>
<feature type="compositionally biased region" description="Basic and acidic residues" evidence="6">
    <location>
        <begin position="592"/>
        <end position="609"/>
    </location>
</feature>
<protein>
    <recommendedName>
        <fullName evidence="7">Exonuclease domain-containing protein</fullName>
    </recommendedName>
</protein>
<feature type="coiled-coil region" evidence="5">
    <location>
        <begin position="310"/>
        <end position="340"/>
    </location>
</feature>
<dbReference type="PANTHER" id="PTHR42786">
    <property type="entry name" value="TRNA/RRNA METHYLTRANSFERASE"/>
    <property type="match status" value="1"/>
</dbReference>
<dbReference type="GO" id="GO:0008173">
    <property type="term" value="F:RNA methyltransferase activity"/>
    <property type="evidence" value="ECO:0007669"/>
    <property type="project" value="InterPro"/>
</dbReference>
<dbReference type="InterPro" id="IPR004384">
    <property type="entry name" value="RNA_MeTrfase_TrmJ/LasT"/>
</dbReference>
<feature type="domain" description="Exonuclease" evidence="7">
    <location>
        <begin position="103"/>
        <end position="301"/>
    </location>
</feature>
<evidence type="ECO:0000256" key="1">
    <source>
        <dbReference type="ARBA" id="ARBA00007228"/>
    </source>
</evidence>
<keyword evidence="5" id="KW-0175">Coiled coil</keyword>
<keyword evidence="3" id="KW-0808">Transferase</keyword>
<feature type="compositionally biased region" description="Low complexity" evidence="6">
    <location>
        <begin position="611"/>
        <end position="637"/>
    </location>
</feature>
<dbReference type="SMART" id="SM00479">
    <property type="entry name" value="EXOIII"/>
    <property type="match status" value="1"/>
</dbReference>
<dbReference type="GO" id="GO:0002128">
    <property type="term" value="P:tRNA nucleoside ribose methylation"/>
    <property type="evidence" value="ECO:0007669"/>
    <property type="project" value="TreeGrafter"/>
</dbReference>
<keyword evidence="9" id="KW-1185">Reference proteome</keyword>
<feature type="compositionally biased region" description="Acidic residues" evidence="6">
    <location>
        <begin position="581"/>
        <end position="591"/>
    </location>
</feature>
<dbReference type="Gene3D" id="3.30.420.10">
    <property type="entry name" value="Ribonuclease H-like superfamily/Ribonuclease H"/>
    <property type="match status" value="1"/>
</dbReference>
<feature type="compositionally biased region" description="Low complexity" evidence="6">
    <location>
        <begin position="560"/>
        <end position="580"/>
    </location>
</feature>
<feature type="region of interest" description="Disordered" evidence="6">
    <location>
        <begin position="560"/>
        <end position="676"/>
    </location>
</feature>
<evidence type="ECO:0000259" key="7">
    <source>
        <dbReference type="SMART" id="SM00479"/>
    </source>
</evidence>
<name>A0A9W6EXZ4_9CHLO</name>
<evidence type="ECO:0000256" key="3">
    <source>
        <dbReference type="ARBA" id="ARBA00022679"/>
    </source>
</evidence>
<dbReference type="Pfam" id="PF00588">
    <property type="entry name" value="SpoU_methylase"/>
    <property type="match status" value="1"/>
</dbReference>
<dbReference type="InterPro" id="IPR012337">
    <property type="entry name" value="RNaseH-like_sf"/>
</dbReference>
<dbReference type="AlphaFoldDB" id="A0A9W6EXZ4"/>
<dbReference type="InterPro" id="IPR029028">
    <property type="entry name" value="Alpha/beta_knot_MTases"/>
</dbReference>
<dbReference type="GO" id="GO:0003723">
    <property type="term" value="F:RNA binding"/>
    <property type="evidence" value="ECO:0007669"/>
    <property type="project" value="InterPro"/>
</dbReference>
<organism evidence="8 9">
    <name type="scientific">Pleodorina starrii</name>
    <dbReference type="NCBI Taxonomy" id="330485"/>
    <lineage>
        <taxon>Eukaryota</taxon>
        <taxon>Viridiplantae</taxon>
        <taxon>Chlorophyta</taxon>
        <taxon>core chlorophytes</taxon>
        <taxon>Chlorophyceae</taxon>
        <taxon>CS clade</taxon>
        <taxon>Chlamydomonadales</taxon>
        <taxon>Volvocaceae</taxon>
        <taxon>Pleodorina</taxon>
    </lineage>
</organism>
<dbReference type="SUPFAM" id="SSF53098">
    <property type="entry name" value="Ribonuclease H-like"/>
    <property type="match status" value="1"/>
</dbReference>
<keyword evidence="2" id="KW-0489">Methyltransferase</keyword>
<proteinExistence type="inferred from homology"/>
<evidence type="ECO:0000256" key="5">
    <source>
        <dbReference type="SAM" id="Coils"/>
    </source>
</evidence>
<evidence type="ECO:0000313" key="8">
    <source>
        <dbReference type="EMBL" id="GLC48541.1"/>
    </source>
</evidence>
<evidence type="ECO:0000256" key="6">
    <source>
        <dbReference type="SAM" id="MobiDB-lite"/>
    </source>
</evidence>
<dbReference type="Gene3D" id="3.40.1280.10">
    <property type="match status" value="1"/>
</dbReference>